<dbReference type="EMBL" id="JAMDLW010000062">
    <property type="protein sequence ID" value="MCY9523221.1"/>
    <property type="molecule type" value="Genomic_DNA"/>
</dbReference>
<keyword evidence="3" id="KW-0813">Transport</keyword>
<sequence length="666" mass="74356">MRLREQLVLWNQASIKVMDIRHITMRANEELRSYPLPASSFFYTVNGSANIQLDDVMHQANPFYIVHGGKGCCVDIFPTEEAFEYYLLYYKASISPRVHQRFGKMLERSNPFLIQYGFAPGHPISLLRSVQLMHKEWEENGELEQFHVKALFHQFVYELLWQIHSQHVPTRKADVVAQAIQYVHRHYADLITMEKLAAMLDSSPRHLSRLFKQHTGSSPMDYVIQIRMDKARELLLSTGANLQEIAESVGYSDSYYFAKMFKKHVGVAPIRYRTENRGKSCPNVPSAVARYNIVQQTSRYYSEYENHYHYKSGGNLSMHDSRTSSVAVTLLLCLTLLLSACSTGTTGSTSLNGSAQSTQAASNHASETPVAGNADNKQSTGTAEQPKTKIVSTVKGDVEVPVNPKRVVVLYLLGYVLAFGVDPVGISDVYKGAAFESELAGIQSLGEWFQPSPEAVLALNPDLIIVPSEETYAMLNQIAPTVYLPYEQMSLEERLKKIGEALGKEGGQSQALLDNFYAKVAQSKQKLKEAGILDKTVSIMEGGAGNMGVISSKQYGRGSQIIYEYLGMKAPAIVQKEIDKNGEKPATVLPASMEVLHGFSGDYIFRSAYEGMEDLSDNKIWNSIPAVKEGRLIDISFGLSYYNDIYSLDKQLDYIVNSLLETAKAK</sequence>
<dbReference type="Pfam" id="PF01497">
    <property type="entry name" value="Peripla_BP_2"/>
    <property type="match status" value="1"/>
</dbReference>
<evidence type="ECO:0000259" key="10">
    <source>
        <dbReference type="PROSITE" id="PS50983"/>
    </source>
</evidence>
<dbReference type="Gene3D" id="3.40.50.1980">
    <property type="entry name" value="Nitrogenase molybdenum iron protein domain"/>
    <property type="match status" value="2"/>
</dbReference>
<dbReference type="PROSITE" id="PS01124">
    <property type="entry name" value="HTH_ARAC_FAMILY_2"/>
    <property type="match status" value="1"/>
</dbReference>
<evidence type="ECO:0000313" key="11">
    <source>
        <dbReference type="EMBL" id="MCY9523221.1"/>
    </source>
</evidence>
<evidence type="ECO:0000256" key="2">
    <source>
        <dbReference type="ARBA" id="ARBA00008814"/>
    </source>
</evidence>
<evidence type="ECO:0000259" key="9">
    <source>
        <dbReference type="PROSITE" id="PS01124"/>
    </source>
</evidence>
<evidence type="ECO:0000313" key="12">
    <source>
        <dbReference type="Proteomes" id="UP001207626"/>
    </source>
</evidence>
<keyword evidence="4" id="KW-0732">Signal</keyword>
<dbReference type="Gene3D" id="1.10.10.60">
    <property type="entry name" value="Homeodomain-like"/>
    <property type="match status" value="2"/>
</dbReference>
<dbReference type="Proteomes" id="UP001207626">
    <property type="component" value="Unassembled WGS sequence"/>
</dbReference>
<keyword evidence="12" id="KW-1185">Reference proteome</keyword>
<evidence type="ECO:0000256" key="3">
    <source>
        <dbReference type="ARBA" id="ARBA00022448"/>
    </source>
</evidence>
<evidence type="ECO:0000256" key="1">
    <source>
        <dbReference type="ARBA" id="ARBA00004196"/>
    </source>
</evidence>
<accession>A0ABT4E0U0</accession>
<dbReference type="SUPFAM" id="SSF46689">
    <property type="entry name" value="Homeodomain-like"/>
    <property type="match status" value="2"/>
</dbReference>
<organism evidence="11 12">
    <name type="scientific">Paenibacillus apiarius</name>
    <dbReference type="NCBI Taxonomy" id="46240"/>
    <lineage>
        <taxon>Bacteria</taxon>
        <taxon>Bacillati</taxon>
        <taxon>Bacillota</taxon>
        <taxon>Bacilli</taxon>
        <taxon>Bacillales</taxon>
        <taxon>Paenibacillaceae</taxon>
        <taxon>Paenibacillus</taxon>
    </lineage>
</organism>
<dbReference type="PROSITE" id="PS50983">
    <property type="entry name" value="FE_B12_PBP"/>
    <property type="match status" value="1"/>
</dbReference>
<feature type="compositionally biased region" description="Polar residues" evidence="8">
    <location>
        <begin position="352"/>
        <end position="366"/>
    </location>
</feature>
<dbReference type="SUPFAM" id="SSF53807">
    <property type="entry name" value="Helical backbone' metal receptor"/>
    <property type="match status" value="1"/>
</dbReference>
<dbReference type="InterPro" id="IPR020449">
    <property type="entry name" value="Tscrpt_reg_AraC-type_HTH"/>
</dbReference>
<dbReference type="PRINTS" id="PR00032">
    <property type="entry name" value="HTHARAC"/>
</dbReference>
<feature type="domain" description="HTH araC/xylS-type" evidence="9">
    <location>
        <begin position="177"/>
        <end position="275"/>
    </location>
</feature>
<evidence type="ECO:0000256" key="4">
    <source>
        <dbReference type="ARBA" id="ARBA00022729"/>
    </source>
</evidence>
<dbReference type="InterPro" id="IPR051313">
    <property type="entry name" value="Bact_iron-sidero_bind"/>
</dbReference>
<name>A0ABT4E0U0_9BACL</name>
<feature type="domain" description="Fe/B12 periplasmic-binding" evidence="10">
    <location>
        <begin position="406"/>
        <end position="663"/>
    </location>
</feature>
<dbReference type="PROSITE" id="PS00041">
    <property type="entry name" value="HTH_ARAC_FAMILY_1"/>
    <property type="match status" value="1"/>
</dbReference>
<dbReference type="SMART" id="SM00342">
    <property type="entry name" value="HTH_ARAC"/>
    <property type="match status" value="1"/>
</dbReference>
<evidence type="ECO:0000256" key="6">
    <source>
        <dbReference type="ARBA" id="ARBA00023125"/>
    </source>
</evidence>
<dbReference type="RefSeq" id="WP_087432135.1">
    <property type="nucleotide sequence ID" value="NZ_JAMDLV010000011.1"/>
</dbReference>
<dbReference type="Pfam" id="PF12833">
    <property type="entry name" value="HTH_18"/>
    <property type="match status" value="1"/>
</dbReference>
<feature type="compositionally biased region" description="Polar residues" evidence="8">
    <location>
        <begin position="375"/>
        <end position="385"/>
    </location>
</feature>
<keyword evidence="5" id="KW-0805">Transcription regulation</keyword>
<dbReference type="PANTHER" id="PTHR30532:SF29">
    <property type="entry name" value="FE(3+) DICITRATE-BINDING PERIPLASMIC PROTEIN"/>
    <property type="match status" value="1"/>
</dbReference>
<reference evidence="11 12" key="1">
    <citation type="submission" date="2022-05" db="EMBL/GenBank/DDBJ databases">
        <title>Genome Sequencing of Bee-Associated Microbes.</title>
        <authorList>
            <person name="Dunlap C."/>
        </authorList>
    </citation>
    <scope>NUCLEOTIDE SEQUENCE [LARGE SCALE GENOMIC DNA]</scope>
    <source>
        <strain evidence="11 12">NRRL NRS-1438</strain>
    </source>
</reference>
<dbReference type="InterPro" id="IPR018060">
    <property type="entry name" value="HTH_AraC"/>
</dbReference>
<keyword evidence="7" id="KW-0804">Transcription</keyword>
<dbReference type="InterPro" id="IPR002491">
    <property type="entry name" value="ABC_transptr_periplasmic_BD"/>
</dbReference>
<dbReference type="InterPro" id="IPR018062">
    <property type="entry name" value="HTH_AraC-typ_CS"/>
</dbReference>
<dbReference type="InterPro" id="IPR009057">
    <property type="entry name" value="Homeodomain-like_sf"/>
</dbReference>
<dbReference type="PANTHER" id="PTHR30532">
    <property type="entry name" value="IRON III DICITRATE-BINDING PERIPLASMIC PROTEIN"/>
    <property type="match status" value="1"/>
</dbReference>
<evidence type="ECO:0000256" key="5">
    <source>
        <dbReference type="ARBA" id="ARBA00023015"/>
    </source>
</evidence>
<evidence type="ECO:0000256" key="7">
    <source>
        <dbReference type="ARBA" id="ARBA00023163"/>
    </source>
</evidence>
<feature type="region of interest" description="Disordered" evidence="8">
    <location>
        <begin position="349"/>
        <end position="388"/>
    </location>
</feature>
<protein>
    <submittedName>
        <fullName evidence="11">AraC family transcriptional regulator</fullName>
    </submittedName>
</protein>
<gene>
    <name evidence="11" type="ORF">M5X09_26835</name>
</gene>
<comment type="caution">
    <text evidence="11">The sequence shown here is derived from an EMBL/GenBank/DDBJ whole genome shotgun (WGS) entry which is preliminary data.</text>
</comment>
<comment type="subcellular location">
    <subcellularLocation>
        <location evidence="1">Cell envelope</location>
    </subcellularLocation>
</comment>
<comment type="similarity">
    <text evidence="2">Belongs to the bacterial solute-binding protein 8 family.</text>
</comment>
<evidence type="ECO:0000256" key="8">
    <source>
        <dbReference type="SAM" id="MobiDB-lite"/>
    </source>
</evidence>
<keyword evidence="6" id="KW-0238">DNA-binding</keyword>
<proteinExistence type="inferred from homology"/>